<keyword evidence="1" id="KW-1133">Transmembrane helix</keyword>
<evidence type="ECO:0000313" key="3">
    <source>
        <dbReference type="Proteomes" id="UP001156441"/>
    </source>
</evidence>
<gene>
    <name evidence="2" type="ORF">JT362_17765</name>
</gene>
<organism evidence="2 3">
    <name type="scientific">Actinophytocola gossypii</name>
    <dbReference type="NCBI Taxonomy" id="2812003"/>
    <lineage>
        <taxon>Bacteria</taxon>
        <taxon>Bacillati</taxon>
        <taxon>Actinomycetota</taxon>
        <taxon>Actinomycetes</taxon>
        <taxon>Pseudonocardiales</taxon>
        <taxon>Pseudonocardiaceae</taxon>
    </lineage>
</organism>
<dbReference type="InterPro" id="IPR025341">
    <property type="entry name" value="DUF4247"/>
</dbReference>
<name>A0ABT2JCC4_9PSEU</name>
<reference evidence="2 3" key="1">
    <citation type="submission" date="2021-02" db="EMBL/GenBank/DDBJ databases">
        <title>Actinophytocola xerophila sp. nov., isolated from soil of cotton cropping field.</title>
        <authorList>
            <person name="Huang R."/>
            <person name="Chen X."/>
            <person name="Ge X."/>
            <person name="Liu W."/>
        </authorList>
    </citation>
    <scope>NUCLEOTIDE SEQUENCE [LARGE SCALE GENOMIC DNA]</scope>
    <source>
        <strain evidence="2 3">S1-96</strain>
    </source>
</reference>
<accession>A0ABT2JCC4</accession>
<dbReference type="EMBL" id="JAFFZE010000014">
    <property type="protein sequence ID" value="MCT2584964.1"/>
    <property type="molecule type" value="Genomic_DNA"/>
</dbReference>
<evidence type="ECO:0000256" key="1">
    <source>
        <dbReference type="SAM" id="Phobius"/>
    </source>
</evidence>
<keyword evidence="1" id="KW-0472">Membrane</keyword>
<dbReference type="Pfam" id="PF14042">
    <property type="entry name" value="DUF4247"/>
    <property type="match status" value="1"/>
</dbReference>
<evidence type="ECO:0000313" key="2">
    <source>
        <dbReference type="EMBL" id="MCT2584964.1"/>
    </source>
</evidence>
<keyword evidence="3" id="KW-1185">Reference proteome</keyword>
<comment type="caution">
    <text evidence="2">The sequence shown here is derived from an EMBL/GenBank/DDBJ whole genome shotgun (WGS) entry which is preliminary data.</text>
</comment>
<dbReference type="Proteomes" id="UP001156441">
    <property type="component" value="Unassembled WGS sequence"/>
</dbReference>
<dbReference type="RefSeq" id="WP_260192393.1">
    <property type="nucleotide sequence ID" value="NZ_JAFFZE010000014.1"/>
</dbReference>
<feature type="transmembrane region" description="Helical" evidence="1">
    <location>
        <begin position="7"/>
        <end position="31"/>
    </location>
</feature>
<keyword evidence="1" id="KW-0812">Transmembrane</keyword>
<sequence>MRTRTKLFIAGGLGGVGLIVLLVALLGGSGIRGHLADNYRRVSADGDSIVYTSNQKPTKVYESIRSAVSPADVQVDPKGYFLRYSDDIVAVTASDGGSRIYIDDERRGYAHWYPFVVGFWGTGSGYGEGIRGGGPGAGK</sequence>
<proteinExistence type="predicted"/>
<protein>
    <submittedName>
        <fullName evidence="2">DUF4247 domain-containing protein</fullName>
    </submittedName>
</protein>